<accession>A0A2H9VLW6</accession>
<dbReference type="InterPro" id="IPR039426">
    <property type="entry name" value="TonB-dep_rcpt-like"/>
</dbReference>
<feature type="domain" description="TonB-dependent receptor-like beta-barrel" evidence="14">
    <location>
        <begin position="374"/>
        <end position="835"/>
    </location>
</feature>
<keyword evidence="6" id="KW-0408">Iron</keyword>
<comment type="subcellular location">
    <subcellularLocation>
        <location evidence="1 11">Cell outer membrane</location>
        <topology evidence="1 11">Multi-pass membrane protein</topology>
    </subcellularLocation>
</comment>
<evidence type="ECO:0000259" key="15">
    <source>
        <dbReference type="Pfam" id="PF07715"/>
    </source>
</evidence>
<evidence type="ECO:0000256" key="5">
    <source>
        <dbReference type="ARBA" id="ARBA00022692"/>
    </source>
</evidence>
<evidence type="ECO:0000259" key="14">
    <source>
        <dbReference type="Pfam" id="PF00593"/>
    </source>
</evidence>
<organism evidence="16 17">
    <name type="scientific">Mucilaginibacter auburnensis</name>
    <dbReference type="NCBI Taxonomy" id="1457233"/>
    <lineage>
        <taxon>Bacteria</taxon>
        <taxon>Pseudomonadati</taxon>
        <taxon>Bacteroidota</taxon>
        <taxon>Sphingobacteriia</taxon>
        <taxon>Sphingobacteriales</taxon>
        <taxon>Sphingobacteriaceae</taxon>
        <taxon>Mucilaginibacter</taxon>
    </lineage>
</organism>
<evidence type="ECO:0000313" key="16">
    <source>
        <dbReference type="EMBL" id="PJJ79314.1"/>
    </source>
</evidence>
<keyword evidence="8 12" id="KW-0798">TonB box</keyword>
<evidence type="ECO:0000256" key="8">
    <source>
        <dbReference type="ARBA" id="ARBA00023077"/>
    </source>
</evidence>
<evidence type="ECO:0000256" key="12">
    <source>
        <dbReference type="RuleBase" id="RU003357"/>
    </source>
</evidence>
<feature type="chain" id="PRO_5014152670" evidence="13">
    <location>
        <begin position="26"/>
        <end position="872"/>
    </location>
</feature>
<keyword evidence="13" id="KW-0732">Signal</keyword>
<sequence>MKLISKTVKLLLLIFLVYSSSTAYAQLVVTGVVKNSKGAAVPHATVTVRGTKISVAADEQGAFSITPNLEPPFYLQVKSVGFKAQDFQVLSSKTTSLELELVEDDLLGEIVVTSRRRKELLQDVPIPVSVVGGSQIDQAGAFNVNYVKQFVPSLQLYTSNPRNTGINIRGIGSPFGLTNDGLDPGVGVYVDGVYYARPAVATFDFIDVENIEVLRGPQGTLFGKNTAAGAFNITTRKPSFTPGYTFETSFGNFGYIQAKAAITGPLSKTIAARVSFSGTQRDGLVQNIRTGRATNDLNNLGARVQFLYKPSDNVAITLAGDASDQKPDGYAQVIAGVAPTKRPAYRQFNNIIADLKYTLPSYNAFDRVIDHDTPWRSGNQLGGVSLNGDFKIGPGTLTSTTAYRYWNWDPSNDRDFTGLPVLQKSQNPAKHHNWSQEVRYAGTFNEKLSGVVGIFYLDQEVKITGTEESGSAQWRFSQSQTGSTGAPTGYTWDQLWATPDLLEGYGIYTNASIKSKSAAAFASVDYEVFKNFHIVPGARINYDKKDVYYDRQARGGLDIAKTTYNDDVKAALQKIKSGVYSSQNYATNIDENNFTYSITAAYRPSTRLNAFATYSTSYKPVGVNVAGLPSPEAGKTILDYAVIKPEKTKHYEIGFKSTPFTNFIFNLTFHNSDIDNYQTNVQSADLTVNRGYIANAEKVNVKGVELDASFRVDKNFSFYAAGAWTDAKYVKFTNAPLPLEETGQLPPFKDVSGGALPGVSKWAGSLGGEFATNYAFLGNNTSQFFVAVDGSFRSSFSSSASPSAYLNIAGYGLLNARLGFKATHGFSTYIWSRNLLNQNYFEQLLPAGGNAGHYAGVLGDQRTLGITLRYSL</sequence>
<dbReference type="PROSITE" id="PS52016">
    <property type="entry name" value="TONB_DEPENDENT_REC_3"/>
    <property type="match status" value="1"/>
</dbReference>
<reference evidence="16 17" key="1">
    <citation type="submission" date="2017-11" db="EMBL/GenBank/DDBJ databases">
        <title>Genomic Encyclopedia of Archaeal and Bacterial Type Strains, Phase II (KMG-II): From Individual Species to Whole Genera.</title>
        <authorList>
            <person name="Goeker M."/>
        </authorList>
    </citation>
    <scope>NUCLEOTIDE SEQUENCE [LARGE SCALE GENOMIC DNA]</scope>
    <source>
        <strain evidence="16 17">DSM 28175</strain>
    </source>
</reference>
<keyword evidence="7" id="KW-0406">Ion transport</keyword>
<keyword evidence="5 11" id="KW-0812">Transmembrane</keyword>
<keyword evidence="10 11" id="KW-0998">Cell outer membrane</keyword>
<protein>
    <submittedName>
        <fullName evidence="16">Iron complex outermembrane receptor protein</fullName>
    </submittedName>
</protein>
<dbReference type="OrthoDB" id="9775095at2"/>
<evidence type="ECO:0000256" key="7">
    <source>
        <dbReference type="ARBA" id="ARBA00023065"/>
    </source>
</evidence>
<evidence type="ECO:0000256" key="2">
    <source>
        <dbReference type="ARBA" id="ARBA00022448"/>
    </source>
</evidence>
<evidence type="ECO:0000256" key="11">
    <source>
        <dbReference type="PROSITE-ProRule" id="PRU01360"/>
    </source>
</evidence>
<dbReference type="SUPFAM" id="SSF56935">
    <property type="entry name" value="Porins"/>
    <property type="match status" value="1"/>
</dbReference>
<comment type="caution">
    <text evidence="16">The sequence shown here is derived from an EMBL/GenBank/DDBJ whole genome shotgun (WGS) entry which is preliminary data.</text>
</comment>
<dbReference type="PANTHER" id="PTHR32552:SF81">
    <property type="entry name" value="TONB-DEPENDENT OUTER MEMBRANE RECEPTOR"/>
    <property type="match status" value="1"/>
</dbReference>
<keyword evidence="2 11" id="KW-0813">Transport</keyword>
<dbReference type="RefSeq" id="WP_100341669.1">
    <property type="nucleotide sequence ID" value="NZ_PGFJ01000002.1"/>
</dbReference>
<keyword evidence="16" id="KW-0675">Receptor</keyword>
<evidence type="ECO:0000256" key="13">
    <source>
        <dbReference type="SAM" id="SignalP"/>
    </source>
</evidence>
<dbReference type="InterPro" id="IPR000531">
    <property type="entry name" value="Beta-barrel_TonB"/>
</dbReference>
<dbReference type="EMBL" id="PGFJ01000002">
    <property type="protein sequence ID" value="PJJ79314.1"/>
    <property type="molecule type" value="Genomic_DNA"/>
</dbReference>
<evidence type="ECO:0000256" key="3">
    <source>
        <dbReference type="ARBA" id="ARBA00022452"/>
    </source>
</evidence>
<keyword evidence="4" id="KW-0410">Iron transport</keyword>
<dbReference type="SUPFAM" id="SSF49464">
    <property type="entry name" value="Carboxypeptidase regulatory domain-like"/>
    <property type="match status" value="1"/>
</dbReference>
<evidence type="ECO:0000256" key="9">
    <source>
        <dbReference type="ARBA" id="ARBA00023136"/>
    </source>
</evidence>
<dbReference type="Pfam" id="PF00593">
    <property type="entry name" value="TonB_dep_Rec_b-barrel"/>
    <property type="match status" value="1"/>
</dbReference>
<evidence type="ECO:0000256" key="10">
    <source>
        <dbReference type="ARBA" id="ARBA00023237"/>
    </source>
</evidence>
<proteinExistence type="inferred from homology"/>
<dbReference type="Gene3D" id="2.40.170.20">
    <property type="entry name" value="TonB-dependent receptor, beta-barrel domain"/>
    <property type="match status" value="1"/>
</dbReference>
<keyword evidence="9 11" id="KW-0472">Membrane</keyword>
<dbReference type="InterPro" id="IPR012910">
    <property type="entry name" value="Plug_dom"/>
</dbReference>
<comment type="similarity">
    <text evidence="11 12">Belongs to the TonB-dependent receptor family.</text>
</comment>
<evidence type="ECO:0000256" key="1">
    <source>
        <dbReference type="ARBA" id="ARBA00004571"/>
    </source>
</evidence>
<evidence type="ECO:0000256" key="4">
    <source>
        <dbReference type="ARBA" id="ARBA00022496"/>
    </source>
</evidence>
<gene>
    <name evidence="16" type="ORF">CLV57_2446</name>
</gene>
<dbReference type="GO" id="GO:0006826">
    <property type="term" value="P:iron ion transport"/>
    <property type="evidence" value="ECO:0007669"/>
    <property type="project" value="UniProtKB-KW"/>
</dbReference>
<feature type="signal peptide" evidence="13">
    <location>
        <begin position="1"/>
        <end position="25"/>
    </location>
</feature>
<dbReference type="AlphaFoldDB" id="A0A2H9VLW6"/>
<name>A0A2H9VLW6_9SPHI</name>
<evidence type="ECO:0000256" key="6">
    <source>
        <dbReference type="ARBA" id="ARBA00023004"/>
    </source>
</evidence>
<dbReference type="PANTHER" id="PTHR32552">
    <property type="entry name" value="FERRICHROME IRON RECEPTOR-RELATED"/>
    <property type="match status" value="1"/>
</dbReference>
<keyword evidence="3 11" id="KW-1134">Transmembrane beta strand</keyword>
<keyword evidence="17" id="KW-1185">Reference proteome</keyword>
<dbReference type="GO" id="GO:0009279">
    <property type="term" value="C:cell outer membrane"/>
    <property type="evidence" value="ECO:0007669"/>
    <property type="project" value="UniProtKB-SubCell"/>
</dbReference>
<feature type="domain" description="TonB-dependent receptor plug" evidence="15">
    <location>
        <begin position="121"/>
        <end position="230"/>
    </location>
</feature>
<dbReference type="Pfam" id="PF07715">
    <property type="entry name" value="Plug"/>
    <property type="match status" value="1"/>
</dbReference>
<dbReference type="Pfam" id="PF13715">
    <property type="entry name" value="CarbopepD_reg_2"/>
    <property type="match status" value="1"/>
</dbReference>
<dbReference type="InterPro" id="IPR036942">
    <property type="entry name" value="Beta-barrel_TonB_sf"/>
</dbReference>
<dbReference type="InterPro" id="IPR008969">
    <property type="entry name" value="CarboxyPept-like_regulatory"/>
</dbReference>
<evidence type="ECO:0000313" key="17">
    <source>
        <dbReference type="Proteomes" id="UP000242687"/>
    </source>
</evidence>
<dbReference type="Gene3D" id="2.60.40.1120">
    <property type="entry name" value="Carboxypeptidase-like, regulatory domain"/>
    <property type="match status" value="1"/>
</dbReference>
<dbReference type="Proteomes" id="UP000242687">
    <property type="component" value="Unassembled WGS sequence"/>
</dbReference>